<dbReference type="EMBL" id="BAABIZ010000050">
    <property type="protein sequence ID" value="GAA5112180.1"/>
    <property type="molecule type" value="Genomic_DNA"/>
</dbReference>
<evidence type="ECO:0000313" key="2">
    <source>
        <dbReference type="Proteomes" id="UP001500864"/>
    </source>
</evidence>
<keyword evidence="2" id="KW-1185">Reference proteome</keyword>
<reference evidence="2" key="1">
    <citation type="journal article" date="2019" name="Int. J. Syst. Evol. Microbiol.">
        <title>The Global Catalogue of Microorganisms (GCM) 10K type strain sequencing project: providing services to taxonomists for standard genome sequencing and annotation.</title>
        <authorList>
            <consortium name="The Broad Institute Genomics Platform"/>
            <consortium name="The Broad Institute Genome Sequencing Center for Infectious Disease"/>
            <person name="Wu L."/>
            <person name="Ma J."/>
        </authorList>
    </citation>
    <scope>NUCLEOTIDE SEQUENCE [LARGE SCALE GENOMIC DNA]</scope>
    <source>
        <strain evidence="2">JCM 17712</strain>
    </source>
</reference>
<dbReference type="Proteomes" id="UP001500864">
    <property type="component" value="Unassembled WGS sequence"/>
</dbReference>
<organism evidence="1 2">
    <name type="scientific">Bartonella jaculi</name>
    <dbReference type="NCBI Taxonomy" id="686226"/>
    <lineage>
        <taxon>Bacteria</taxon>
        <taxon>Pseudomonadati</taxon>
        <taxon>Pseudomonadota</taxon>
        <taxon>Alphaproteobacteria</taxon>
        <taxon>Hyphomicrobiales</taxon>
        <taxon>Bartonellaceae</taxon>
        <taxon>Bartonella</taxon>
    </lineage>
</organism>
<protein>
    <submittedName>
        <fullName evidence="1">Uncharacterized protein</fullName>
    </submittedName>
</protein>
<gene>
    <name evidence="1" type="ORF">GCM10023261_16750</name>
</gene>
<comment type="caution">
    <text evidence="1">The sequence shown here is derived from an EMBL/GenBank/DDBJ whole genome shotgun (WGS) entry which is preliminary data.</text>
</comment>
<accession>A0ABP9N8Y6</accession>
<proteinExistence type="predicted"/>
<name>A0ABP9N8Y6_9HYPH</name>
<sequence length="66" mass="7842">MKKAGFHNHNANECIGYKDSSYKRLLNCKCVIKEINNNLKNHLVKNKIRYKDKNTHDESVYKYINV</sequence>
<evidence type="ECO:0000313" key="1">
    <source>
        <dbReference type="EMBL" id="GAA5112180.1"/>
    </source>
</evidence>